<name>A0ABN6YU36_9FIRM</name>
<organism evidence="2 3">
    <name type="scientific">Claveliimonas bilis</name>
    <dbReference type="NCBI Taxonomy" id="3028070"/>
    <lineage>
        <taxon>Bacteria</taxon>
        <taxon>Bacillati</taxon>
        <taxon>Bacillota</taxon>
        <taxon>Clostridia</taxon>
        <taxon>Lachnospirales</taxon>
        <taxon>Lachnospiraceae</taxon>
        <taxon>Claveliimonas</taxon>
    </lineage>
</organism>
<dbReference type="PANTHER" id="PTHR43845">
    <property type="entry name" value="BLR5969 PROTEIN"/>
    <property type="match status" value="1"/>
</dbReference>
<sequence>MYEKEMKKLMKLYQDGIFSQPFYADKIAGAQDFESYENFSKIPFMYKDDLRNTKPFDRTSATTKDVYGIFSSSGTTGSKTFYVYSKKDKKVYNEFVKAFYSELGVNERDLGGVFAPVDTGVMAHSMMWQFTTMGSGYVNCPEPSPDNMIDFVEALPITIIATRPSVVCSIADNPQYVKSAGESNVRMLLLGGGFLTEGRRKFIEKMWGASCYSMFGMSEVFGPMAGECRYQDGLHYLDKYLLIEVLDPVTHMPVEPGEYGVAVYTTLWDKGFPILRYWTDDYIAVDTSPCRCGRDLPRFRYKGRLADCLEIKGQYVFPRMLEECLFKYGFEGEYRALQEKGNRIKVVLEKRDGYSVSPGMKKEIDELFMNEVAIEFVPKEKLAYDGHAIRFIKENG</sequence>
<gene>
    <name evidence="2" type="ORF">Lac1_03110</name>
</gene>
<dbReference type="GO" id="GO:0016874">
    <property type="term" value="F:ligase activity"/>
    <property type="evidence" value="ECO:0007669"/>
    <property type="project" value="UniProtKB-KW"/>
</dbReference>
<accession>A0ABN6YU36</accession>
<dbReference type="PANTHER" id="PTHR43845:SF1">
    <property type="entry name" value="BLR5969 PROTEIN"/>
    <property type="match status" value="1"/>
</dbReference>
<dbReference type="SUPFAM" id="SSF56801">
    <property type="entry name" value="Acetyl-CoA synthetase-like"/>
    <property type="match status" value="1"/>
</dbReference>
<reference evidence="3" key="1">
    <citation type="journal article" date="2023" name="Int. J. Syst. Evol. Microbiol.">
        <title>Claveliimonas bilis gen. nov., sp. nov., deoxycholic acid-producing bacteria isolated from human faeces, and reclassification of Sellimonas monacensis Zenner et al. 2021 as Claveliimonas monacensis comb. nov.</title>
        <authorList>
            <person name="Hisatomi A."/>
            <person name="Kastawa N.W.E.P.G."/>
            <person name="Song I."/>
            <person name="Ohkuma M."/>
            <person name="Fukiya S."/>
            <person name="Sakamoto M."/>
        </authorList>
    </citation>
    <scope>NUCLEOTIDE SEQUENCE [LARGE SCALE GENOMIC DNA]</scope>
    <source>
        <strain evidence="3">12BBH14</strain>
    </source>
</reference>
<keyword evidence="2" id="KW-0436">Ligase</keyword>
<dbReference type="Pfam" id="PF00501">
    <property type="entry name" value="AMP-binding"/>
    <property type="match status" value="1"/>
</dbReference>
<dbReference type="InterPro" id="IPR000873">
    <property type="entry name" value="AMP-dep_synth/lig_dom"/>
</dbReference>
<protein>
    <submittedName>
        <fullName evidence="2">Phenylacetate-coenzyme A ligase</fullName>
    </submittedName>
</protein>
<feature type="domain" description="AMP-dependent synthetase/ligase" evidence="1">
    <location>
        <begin position="54"/>
        <end position="258"/>
    </location>
</feature>
<dbReference type="EMBL" id="AP027742">
    <property type="protein sequence ID" value="BDZ76128.1"/>
    <property type="molecule type" value="Genomic_DNA"/>
</dbReference>
<evidence type="ECO:0000259" key="1">
    <source>
        <dbReference type="Pfam" id="PF00501"/>
    </source>
</evidence>
<dbReference type="InterPro" id="IPR042099">
    <property type="entry name" value="ANL_N_sf"/>
</dbReference>
<keyword evidence="3" id="KW-1185">Reference proteome</keyword>
<evidence type="ECO:0000313" key="2">
    <source>
        <dbReference type="EMBL" id="BDZ76128.1"/>
    </source>
</evidence>
<dbReference type="Proteomes" id="UP001305815">
    <property type="component" value="Chromosome"/>
</dbReference>
<dbReference type="Gene3D" id="3.40.50.12780">
    <property type="entry name" value="N-terminal domain of ligase-like"/>
    <property type="match status" value="1"/>
</dbReference>
<dbReference type="RefSeq" id="WP_316266073.1">
    <property type="nucleotide sequence ID" value="NZ_AP027742.1"/>
</dbReference>
<evidence type="ECO:0000313" key="3">
    <source>
        <dbReference type="Proteomes" id="UP001305815"/>
    </source>
</evidence>
<proteinExistence type="predicted"/>